<reference evidence="11" key="1">
    <citation type="submission" date="2022-07" db="EMBL/GenBank/DDBJ databases">
        <title>Phylogenomic reconstructions and comparative analyses of Kickxellomycotina fungi.</title>
        <authorList>
            <person name="Reynolds N.K."/>
            <person name="Stajich J.E."/>
            <person name="Barry K."/>
            <person name="Grigoriev I.V."/>
            <person name="Crous P."/>
            <person name="Smith M.E."/>
        </authorList>
    </citation>
    <scope>NUCLEOTIDE SEQUENCE</scope>
    <source>
        <strain evidence="11">RSA 567</strain>
    </source>
</reference>
<name>A0A9W8B6W3_9FUNG</name>
<feature type="repeat" description="WD" evidence="8">
    <location>
        <begin position="288"/>
        <end position="330"/>
    </location>
</feature>
<dbReference type="CDD" id="cd00200">
    <property type="entry name" value="WD40"/>
    <property type="match status" value="1"/>
</dbReference>
<dbReference type="PROSITE" id="PS50896">
    <property type="entry name" value="LISH"/>
    <property type="match status" value="1"/>
</dbReference>
<keyword evidence="4" id="KW-0677">Repeat</keyword>
<keyword evidence="3" id="KW-0507">mRNA processing</keyword>
<feature type="domain" description="CTLH" evidence="10">
    <location>
        <begin position="117"/>
        <end position="171"/>
    </location>
</feature>
<dbReference type="InterPro" id="IPR045184">
    <property type="entry name" value="SMU1"/>
</dbReference>
<accession>A0A9W8B6W3</accession>
<feature type="repeat" description="WD" evidence="8">
    <location>
        <begin position="376"/>
        <end position="417"/>
    </location>
</feature>
<evidence type="ECO:0000256" key="6">
    <source>
        <dbReference type="ARBA" id="ARBA00025801"/>
    </source>
</evidence>
<dbReference type="InterPro" id="IPR054080">
    <property type="entry name" value="TPR1-like_2nd"/>
</dbReference>
<feature type="compositionally biased region" description="Basic and acidic residues" evidence="9">
    <location>
        <begin position="1"/>
        <end position="11"/>
    </location>
</feature>
<dbReference type="InterPro" id="IPR036322">
    <property type="entry name" value="WD40_repeat_dom_sf"/>
</dbReference>
<comment type="caution">
    <text evidence="11">The sequence shown here is derived from an EMBL/GenBank/DDBJ whole genome shotgun (WGS) entry which is preliminary data.</text>
</comment>
<feature type="repeat" description="WD" evidence="8">
    <location>
        <begin position="331"/>
        <end position="368"/>
    </location>
</feature>
<dbReference type="InterPro" id="IPR019775">
    <property type="entry name" value="WD40_repeat_CS"/>
</dbReference>
<evidence type="ECO:0000256" key="8">
    <source>
        <dbReference type="PROSITE-ProRule" id="PRU00221"/>
    </source>
</evidence>
<dbReference type="InterPro" id="IPR020472">
    <property type="entry name" value="WD40_PAC1"/>
</dbReference>
<feature type="region of interest" description="Disordered" evidence="9">
    <location>
        <begin position="1"/>
        <end position="35"/>
    </location>
</feature>
<dbReference type="InterPro" id="IPR015943">
    <property type="entry name" value="WD40/YVTN_repeat-like_dom_sf"/>
</dbReference>
<sequence>MADDRASHPEPSHVASLPTGATSESSAVDDAEPSLSINDQGLEELSRKYFLAKSQQSRQRDLNKGRLFDQVFDENNPQIKQDILQMIIQFLDDEGYERSKQFLCGEASIKQRTVNDKIEEIKKLKAAVLAGNWDEVDRLCTKSLVKHQKSFLYLVYRQQFLEHIERHEYHQAYTCLNARLKPLEYLQTTDTEFKDLCYLLTCKSVQDVPSFRQWEGISTSRERLSDHLQQMIDYETIDRDVPNIPPRRLLTLLRQAAIHQIQSSHYLPDVQPMVKTSFVIPNSLKSTLVGHRANIKCAIFVGPSEKYIASGSSDNDIRLWDAVNNQCICVLKGHTSKVWDLCSNYGQTMLASASGDRTVKVWDIRDGSDCVCTATLTGHDGDVYSVDYHPRNPQIASCGYDKTIRLFDVTTGTLLKAFAGHELSVSQTVFNPLGNLIVSGSKDKTIKFWDILSGTCIKTISVHLGEVTSVAMNHNGTLLLSSSKDNSTRLWDVRMMKPIQRFKGHQNISKNFIRSGFAHNSLVMSGSEDGVIHLWDQDSGAIVQRLEGHQGTVYSATWNNSQGLLCSASDDKTVKTWCFDASKPLVRV</sequence>
<dbReference type="SMART" id="SM00668">
    <property type="entry name" value="CTLH"/>
    <property type="match status" value="1"/>
</dbReference>
<dbReference type="PROSITE" id="PS50897">
    <property type="entry name" value="CTLH"/>
    <property type="match status" value="1"/>
</dbReference>
<evidence type="ECO:0000256" key="7">
    <source>
        <dbReference type="ARBA" id="ARBA00026184"/>
    </source>
</evidence>
<dbReference type="PROSITE" id="PS00678">
    <property type="entry name" value="WD_REPEATS_1"/>
    <property type="match status" value="3"/>
</dbReference>
<keyword evidence="2 8" id="KW-0853">WD repeat</keyword>
<evidence type="ECO:0000256" key="3">
    <source>
        <dbReference type="ARBA" id="ARBA00022664"/>
    </source>
</evidence>
<dbReference type="GO" id="GO:0016607">
    <property type="term" value="C:nuclear speck"/>
    <property type="evidence" value="ECO:0007669"/>
    <property type="project" value="UniProtKB-SubCell"/>
</dbReference>
<evidence type="ECO:0000256" key="4">
    <source>
        <dbReference type="ARBA" id="ARBA00022737"/>
    </source>
</evidence>
<feature type="repeat" description="WD" evidence="8">
    <location>
        <begin position="546"/>
        <end position="587"/>
    </location>
</feature>
<dbReference type="PROSITE" id="PS50082">
    <property type="entry name" value="WD_REPEATS_2"/>
    <property type="match status" value="7"/>
</dbReference>
<evidence type="ECO:0000256" key="1">
    <source>
        <dbReference type="ARBA" id="ARBA00004324"/>
    </source>
</evidence>
<keyword evidence="5" id="KW-0508">mRNA splicing</keyword>
<evidence type="ECO:0000259" key="10">
    <source>
        <dbReference type="PROSITE" id="PS50897"/>
    </source>
</evidence>
<dbReference type="EMBL" id="JANBQB010000248">
    <property type="protein sequence ID" value="KAJ1978931.1"/>
    <property type="molecule type" value="Genomic_DNA"/>
</dbReference>
<comment type="subcellular location">
    <subcellularLocation>
        <location evidence="1">Nucleus speckle</location>
    </subcellularLocation>
</comment>
<dbReference type="SUPFAM" id="SSF50978">
    <property type="entry name" value="WD40 repeat-like"/>
    <property type="match status" value="1"/>
</dbReference>
<proteinExistence type="inferred from homology"/>
<dbReference type="Pfam" id="PF00400">
    <property type="entry name" value="WD40"/>
    <property type="match status" value="7"/>
</dbReference>
<dbReference type="SMART" id="SM00320">
    <property type="entry name" value="WD40"/>
    <property type="match status" value="7"/>
</dbReference>
<dbReference type="Gene3D" id="2.130.10.10">
    <property type="entry name" value="YVTN repeat-like/Quinoprotein amine dehydrogenase"/>
    <property type="match status" value="2"/>
</dbReference>
<dbReference type="Pfam" id="PF21889">
    <property type="entry name" value="TPR1-like_2nd"/>
    <property type="match status" value="1"/>
</dbReference>
<dbReference type="InterPro" id="IPR006594">
    <property type="entry name" value="LisH"/>
</dbReference>
<evidence type="ECO:0000256" key="2">
    <source>
        <dbReference type="ARBA" id="ARBA00022574"/>
    </source>
</evidence>
<feature type="repeat" description="WD" evidence="8">
    <location>
        <begin position="418"/>
        <end position="459"/>
    </location>
</feature>
<keyword evidence="12" id="KW-1185">Reference proteome</keyword>
<dbReference type="GO" id="GO:0000398">
    <property type="term" value="P:mRNA splicing, via spliceosome"/>
    <property type="evidence" value="ECO:0007669"/>
    <property type="project" value="InterPro"/>
</dbReference>
<gene>
    <name evidence="11" type="ORF">H4R34_003028</name>
</gene>
<comment type="similarity">
    <text evidence="6">Belongs to the WD repeat SMU1 family.</text>
</comment>
<evidence type="ECO:0000256" key="9">
    <source>
        <dbReference type="SAM" id="MobiDB-lite"/>
    </source>
</evidence>
<evidence type="ECO:0000313" key="11">
    <source>
        <dbReference type="EMBL" id="KAJ1978931.1"/>
    </source>
</evidence>
<dbReference type="Proteomes" id="UP001151582">
    <property type="component" value="Unassembled WGS sequence"/>
</dbReference>
<organism evidence="11 12">
    <name type="scientific">Dimargaris verticillata</name>
    <dbReference type="NCBI Taxonomy" id="2761393"/>
    <lineage>
        <taxon>Eukaryota</taxon>
        <taxon>Fungi</taxon>
        <taxon>Fungi incertae sedis</taxon>
        <taxon>Zoopagomycota</taxon>
        <taxon>Kickxellomycotina</taxon>
        <taxon>Dimargaritomycetes</taxon>
        <taxon>Dimargaritales</taxon>
        <taxon>Dimargaritaceae</taxon>
        <taxon>Dimargaris</taxon>
    </lineage>
</organism>
<dbReference type="InterPro" id="IPR001680">
    <property type="entry name" value="WD40_rpt"/>
</dbReference>
<dbReference type="OrthoDB" id="674604at2759"/>
<evidence type="ECO:0000313" key="12">
    <source>
        <dbReference type="Proteomes" id="UP001151582"/>
    </source>
</evidence>
<protein>
    <recommendedName>
        <fullName evidence="7">WD40 repeat-containing protein SMU1</fullName>
    </recommendedName>
</protein>
<dbReference type="PRINTS" id="PR00320">
    <property type="entry name" value="GPROTEINBRPT"/>
</dbReference>
<feature type="repeat" description="WD" evidence="8">
    <location>
        <begin position="460"/>
        <end position="501"/>
    </location>
</feature>
<dbReference type="AlphaFoldDB" id="A0A9W8B6W3"/>
<feature type="repeat" description="WD" evidence="8">
    <location>
        <begin position="520"/>
        <end position="545"/>
    </location>
</feature>
<evidence type="ECO:0000256" key="5">
    <source>
        <dbReference type="ARBA" id="ARBA00023187"/>
    </source>
</evidence>
<dbReference type="PANTHER" id="PTHR22848">
    <property type="entry name" value="WD40 REPEAT PROTEIN"/>
    <property type="match status" value="1"/>
</dbReference>
<dbReference type="PROSITE" id="PS50294">
    <property type="entry name" value="WD_REPEATS_REGION"/>
    <property type="match status" value="6"/>
</dbReference>
<dbReference type="InterPro" id="IPR006595">
    <property type="entry name" value="CTLH_C"/>
</dbReference>